<evidence type="ECO:0000256" key="1">
    <source>
        <dbReference type="ARBA" id="ARBA00000915"/>
    </source>
</evidence>
<keyword evidence="11 16" id="KW-0547">Nucleotide-binding</keyword>
<evidence type="ECO:0000259" key="17">
    <source>
        <dbReference type="Pfam" id="PF01634"/>
    </source>
</evidence>
<evidence type="ECO:0000256" key="12">
    <source>
        <dbReference type="ARBA" id="ARBA00022840"/>
    </source>
</evidence>
<dbReference type="Gene3D" id="3.30.70.120">
    <property type="match status" value="1"/>
</dbReference>
<dbReference type="AlphaFoldDB" id="A0A0H5PQ94"/>
<evidence type="ECO:0000256" key="9">
    <source>
        <dbReference type="ARBA" id="ARBA00022676"/>
    </source>
</evidence>
<dbReference type="InterPro" id="IPR013115">
    <property type="entry name" value="HisG_C"/>
</dbReference>
<evidence type="ECO:0000259" key="18">
    <source>
        <dbReference type="Pfam" id="PF08029"/>
    </source>
</evidence>
<evidence type="ECO:0000256" key="5">
    <source>
        <dbReference type="ARBA" id="ARBA00011946"/>
    </source>
</evidence>
<evidence type="ECO:0000256" key="6">
    <source>
        <dbReference type="ARBA" id="ARBA00020998"/>
    </source>
</evidence>
<dbReference type="KEGG" id="nfr:ERS450000_06103"/>
<evidence type="ECO:0000256" key="16">
    <source>
        <dbReference type="HAMAP-Rule" id="MF_00079"/>
    </source>
</evidence>
<keyword evidence="13 16" id="KW-0460">Magnesium</keyword>
<dbReference type="InterPro" id="IPR001348">
    <property type="entry name" value="ATP_PRibTrfase_HisG"/>
</dbReference>
<dbReference type="SUPFAM" id="SSF53850">
    <property type="entry name" value="Periplasmic binding protein-like II"/>
    <property type="match status" value="1"/>
</dbReference>
<evidence type="ECO:0000256" key="8">
    <source>
        <dbReference type="ARBA" id="ARBA00022605"/>
    </source>
</evidence>
<evidence type="ECO:0000313" key="20">
    <source>
        <dbReference type="Proteomes" id="UP000057820"/>
    </source>
</evidence>
<dbReference type="InterPro" id="IPR020621">
    <property type="entry name" value="ATP-PRT_HisG_long"/>
</dbReference>
<dbReference type="PANTHER" id="PTHR21403:SF8">
    <property type="entry name" value="ATP PHOSPHORIBOSYLTRANSFERASE"/>
    <property type="match status" value="1"/>
</dbReference>
<sequence length="288" mass="30776">MPLLRVAVPNKGSLSESALTLLTEAGYRLPRVRNKELNCFDPENEIEFFFQRPRDIAVYVGAGTLDLGITGKDLLDDAAAPAESVLDLGFARSTFYFAARPDGPKSVADLAGRSVATSYPELVRKHLAQAGVSANVVVLQGAVENAVALGLADAIADVVETGTSLENAGLVTFGEPLMRSEAVLIRSTTAEWTDERAEAVTVMLDRLNGVLTARRYVMVDYDCPRAVLDAACALTPGIESPTVSPLADPDWVAVRSLVERKSINRTMDDLKKLGASAILATELAACRL</sequence>
<keyword evidence="16" id="KW-0479">Metal-binding</keyword>
<dbReference type="UniPathway" id="UPA00031">
    <property type="reaction ID" value="UER00006"/>
</dbReference>
<dbReference type="Proteomes" id="UP000057820">
    <property type="component" value="Plasmid 4"/>
</dbReference>
<evidence type="ECO:0000256" key="13">
    <source>
        <dbReference type="ARBA" id="ARBA00022842"/>
    </source>
</evidence>
<dbReference type="GO" id="GO:0005737">
    <property type="term" value="C:cytoplasm"/>
    <property type="evidence" value="ECO:0007669"/>
    <property type="project" value="UniProtKB-SubCell"/>
</dbReference>
<dbReference type="FunFam" id="3.30.70.120:FF:000003">
    <property type="entry name" value="ATP phosphoribosyltransferase"/>
    <property type="match status" value="1"/>
</dbReference>
<dbReference type="PANTHER" id="PTHR21403">
    <property type="entry name" value="ATP PHOSPHORIBOSYLTRANSFERASE ATP-PRTASE"/>
    <property type="match status" value="1"/>
</dbReference>
<dbReference type="InterPro" id="IPR015867">
    <property type="entry name" value="N-reg_PII/ATP_PRibTrfase_C"/>
</dbReference>
<evidence type="ECO:0000256" key="4">
    <source>
        <dbReference type="ARBA" id="ARBA00007955"/>
    </source>
</evidence>
<organism evidence="19 20">
    <name type="scientific">Nocardia farcinica</name>
    <dbReference type="NCBI Taxonomy" id="37329"/>
    <lineage>
        <taxon>Bacteria</taxon>
        <taxon>Bacillati</taxon>
        <taxon>Actinomycetota</taxon>
        <taxon>Actinomycetes</taxon>
        <taxon>Mycobacteriales</taxon>
        <taxon>Nocardiaceae</taxon>
        <taxon>Nocardia</taxon>
    </lineage>
</organism>
<dbReference type="GO" id="GO:0000287">
    <property type="term" value="F:magnesium ion binding"/>
    <property type="evidence" value="ECO:0007669"/>
    <property type="project" value="UniProtKB-UniRule"/>
</dbReference>
<keyword evidence="7 16" id="KW-0963">Cytoplasm</keyword>
<gene>
    <name evidence="19" type="primary">hisG_2</name>
    <name evidence="16" type="synonym">hisG</name>
    <name evidence="19" type="ORF">ERS450000_06103</name>
</gene>
<evidence type="ECO:0000256" key="14">
    <source>
        <dbReference type="ARBA" id="ARBA00023102"/>
    </source>
</evidence>
<accession>A0A0H5PQ94</accession>
<dbReference type="NCBIfam" id="TIGR03455">
    <property type="entry name" value="HisG_C-term"/>
    <property type="match status" value="1"/>
</dbReference>
<proteinExistence type="inferred from homology"/>
<dbReference type="SUPFAM" id="SSF54913">
    <property type="entry name" value="GlnB-like"/>
    <property type="match status" value="1"/>
</dbReference>
<dbReference type="InterPro" id="IPR013820">
    <property type="entry name" value="ATP_PRibTrfase_cat"/>
</dbReference>
<reference evidence="20" key="1">
    <citation type="submission" date="2015-03" db="EMBL/GenBank/DDBJ databases">
        <authorList>
            <consortium name="Pathogen Informatics"/>
        </authorList>
    </citation>
    <scope>NUCLEOTIDE SEQUENCE [LARGE SCALE GENOMIC DNA]</scope>
    <source>
        <strain evidence="20">NCTC11134</strain>
        <plasmid evidence="20">4</plasmid>
    </source>
</reference>
<evidence type="ECO:0000313" key="19">
    <source>
        <dbReference type="EMBL" id="CRY84561.1"/>
    </source>
</evidence>
<name>A0A0H5PQ94_NOCFR</name>
<comment type="catalytic activity">
    <reaction evidence="1 16">
        <text>1-(5-phospho-beta-D-ribosyl)-ATP + diphosphate = 5-phospho-alpha-D-ribose 1-diphosphate + ATP</text>
        <dbReference type="Rhea" id="RHEA:18473"/>
        <dbReference type="ChEBI" id="CHEBI:30616"/>
        <dbReference type="ChEBI" id="CHEBI:33019"/>
        <dbReference type="ChEBI" id="CHEBI:58017"/>
        <dbReference type="ChEBI" id="CHEBI:73183"/>
        <dbReference type="EC" id="2.4.2.17"/>
    </reaction>
</comment>
<evidence type="ECO:0000256" key="7">
    <source>
        <dbReference type="ARBA" id="ARBA00022490"/>
    </source>
</evidence>
<feature type="domain" description="Histidine biosynthesis HisG C-terminal" evidence="18">
    <location>
        <begin position="213"/>
        <end position="283"/>
    </location>
</feature>
<comment type="similarity">
    <text evidence="4 16">Belongs to the ATP phosphoribosyltransferase family. Long subfamily.</text>
</comment>
<dbReference type="Pfam" id="PF08029">
    <property type="entry name" value="HisG_C"/>
    <property type="match status" value="1"/>
</dbReference>
<comment type="activity regulation">
    <text evidence="16">Feedback inhibited by histidine.</text>
</comment>
<evidence type="ECO:0000256" key="10">
    <source>
        <dbReference type="ARBA" id="ARBA00022679"/>
    </source>
</evidence>
<evidence type="ECO:0000256" key="11">
    <source>
        <dbReference type="ARBA" id="ARBA00022741"/>
    </source>
</evidence>
<comment type="function">
    <text evidence="15 16">Catalyzes the condensation of ATP and 5-phosphoribose 1-diphosphate to form N'-(5'-phosphoribosyl)-ATP (PR-ATP). Has a crucial role in the pathway because the rate of histidine biosynthesis seems to be controlled primarily by regulation of HisG enzymatic activity.</text>
</comment>
<dbReference type="HAMAP" id="MF_00079">
    <property type="entry name" value="HisG_Long"/>
    <property type="match status" value="1"/>
</dbReference>
<geneLocation type="plasmid" evidence="19">
    <name>4</name>
</geneLocation>
<evidence type="ECO:0000256" key="15">
    <source>
        <dbReference type="ARBA" id="ARBA00024861"/>
    </source>
</evidence>
<dbReference type="GO" id="GO:0005524">
    <property type="term" value="F:ATP binding"/>
    <property type="evidence" value="ECO:0007669"/>
    <property type="project" value="UniProtKB-KW"/>
</dbReference>
<protein>
    <recommendedName>
        <fullName evidence="6 16">ATP phosphoribosyltransferase</fullName>
        <shortName evidence="16">ATP-PRT</shortName>
        <shortName evidence="16">ATP-PRTase</shortName>
        <ecNumber evidence="5 16">2.4.2.17</ecNumber>
    </recommendedName>
</protein>
<dbReference type="EC" id="2.4.2.17" evidence="5 16"/>
<feature type="domain" description="ATP phosphoribosyltransferase catalytic" evidence="17">
    <location>
        <begin position="52"/>
        <end position="208"/>
    </location>
</feature>
<keyword evidence="9 16" id="KW-0328">Glycosyltransferase</keyword>
<dbReference type="NCBIfam" id="TIGR00070">
    <property type="entry name" value="hisG"/>
    <property type="match status" value="1"/>
</dbReference>
<evidence type="ECO:0000256" key="3">
    <source>
        <dbReference type="ARBA" id="ARBA00004667"/>
    </source>
</evidence>
<dbReference type="InterPro" id="IPR011322">
    <property type="entry name" value="N-reg_PII-like_a/b"/>
</dbReference>
<keyword evidence="12 16" id="KW-0067">ATP-binding</keyword>
<keyword evidence="14 16" id="KW-0368">Histidine biosynthesis</keyword>
<dbReference type="RefSeq" id="WP_212568122.1">
    <property type="nucleotide sequence ID" value="NZ_FTOW01000013.1"/>
</dbReference>
<keyword evidence="19" id="KW-0614">Plasmid</keyword>
<dbReference type="GO" id="GO:0003879">
    <property type="term" value="F:ATP phosphoribosyltransferase activity"/>
    <property type="evidence" value="ECO:0007669"/>
    <property type="project" value="UniProtKB-UniRule"/>
</dbReference>
<comment type="subcellular location">
    <subcellularLocation>
        <location evidence="2 16">Cytoplasm</location>
    </subcellularLocation>
</comment>
<comment type="cofactor">
    <cofactor evidence="16">
        <name>Mg(2+)</name>
        <dbReference type="ChEBI" id="CHEBI:18420"/>
    </cofactor>
</comment>
<dbReference type="EMBL" id="LN868941">
    <property type="protein sequence ID" value="CRY84561.1"/>
    <property type="molecule type" value="Genomic_DNA"/>
</dbReference>
<evidence type="ECO:0000256" key="2">
    <source>
        <dbReference type="ARBA" id="ARBA00004496"/>
    </source>
</evidence>
<dbReference type="GO" id="GO:0000105">
    <property type="term" value="P:L-histidine biosynthetic process"/>
    <property type="evidence" value="ECO:0007669"/>
    <property type="project" value="UniProtKB-UniRule"/>
</dbReference>
<comment type="pathway">
    <text evidence="3 16">Amino-acid biosynthesis; L-histidine biosynthesis; L-histidine from 5-phospho-alpha-D-ribose 1-diphosphate: step 1/9.</text>
</comment>
<keyword evidence="10 16" id="KW-0808">Transferase</keyword>
<dbReference type="Gene3D" id="3.40.190.10">
    <property type="entry name" value="Periplasmic binding protein-like II"/>
    <property type="match status" value="2"/>
</dbReference>
<dbReference type="Pfam" id="PF01634">
    <property type="entry name" value="HisG"/>
    <property type="match status" value="1"/>
</dbReference>
<keyword evidence="8 16" id="KW-0028">Amino-acid biosynthesis</keyword>